<dbReference type="RefSeq" id="WP_096579365.1">
    <property type="nucleotide sequence ID" value="NZ_CAWNJS010000001.1"/>
</dbReference>
<dbReference type="Pfam" id="PF14103">
    <property type="entry name" value="DUF4276"/>
    <property type="match status" value="1"/>
</dbReference>
<dbReference type="KEGG" id="ttq:NIES37_44590"/>
<organism evidence="1 2">
    <name type="scientific">Tolypothrix tenuis PCC 7101</name>
    <dbReference type="NCBI Taxonomy" id="231146"/>
    <lineage>
        <taxon>Bacteria</taxon>
        <taxon>Bacillati</taxon>
        <taxon>Cyanobacteriota</taxon>
        <taxon>Cyanophyceae</taxon>
        <taxon>Nostocales</taxon>
        <taxon>Tolypothrichaceae</taxon>
        <taxon>Tolypothrix</taxon>
    </lineage>
</organism>
<dbReference type="EMBL" id="AP018248">
    <property type="protein sequence ID" value="BAZ00467.1"/>
    <property type="molecule type" value="Genomic_DNA"/>
</dbReference>
<protein>
    <recommendedName>
        <fullName evidence="3">DUF4276 family protein</fullName>
    </recommendedName>
</protein>
<evidence type="ECO:0000313" key="2">
    <source>
        <dbReference type="Proteomes" id="UP000218785"/>
    </source>
</evidence>
<sequence>MIRVHVFVEGQTEETFVREVLSPHFLLRHIYLNPILVRTSATGKGGVVTYAKIKPQLDRKCREDSNSFITTMFDFYRLPQDFPGKNSLPPTSDPLQKAAYIEQQMAQDIGFPQFLPNIIVYEFEGLLYSNPQAFLAWFDQGVVDQLHAEREVFPSPEHINDGATTAPSKRILKWCPGYEKPLHGSLIAIDIGLDTIRQQCQHFDEWLTRLEAIR</sequence>
<keyword evidence="2" id="KW-1185">Reference proteome</keyword>
<accession>A0A1Z4N438</accession>
<dbReference type="Proteomes" id="UP000218785">
    <property type="component" value="Chromosome"/>
</dbReference>
<gene>
    <name evidence="1" type="ORF">NIES37_44590</name>
</gene>
<dbReference type="AlphaFoldDB" id="A0A1Z4N438"/>
<proteinExistence type="predicted"/>
<evidence type="ECO:0008006" key="3">
    <source>
        <dbReference type="Google" id="ProtNLM"/>
    </source>
</evidence>
<evidence type="ECO:0000313" key="1">
    <source>
        <dbReference type="EMBL" id="BAZ00467.1"/>
    </source>
</evidence>
<dbReference type="InterPro" id="IPR025455">
    <property type="entry name" value="DUF4276"/>
</dbReference>
<reference evidence="1 2" key="1">
    <citation type="submission" date="2017-06" db="EMBL/GenBank/DDBJ databases">
        <title>Genome sequencing of cyanobaciteial culture collection at National Institute for Environmental Studies (NIES).</title>
        <authorList>
            <person name="Hirose Y."/>
            <person name="Shimura Y."/>
            <person name="Fujisawa T."/>
            <person name="Nakamura Y."/>
            <person name="Kawachi M."/>
        </authorList>
    </citation>
    <scope>NUCLEOTIDE SEQUENCE [LARGE SCALE GENOMIC DNA]</scope>
    <source>
        <strain evidence="1 2">NIES-37</strain>
    </source>
</reference>
<name>A0A1Z4N438_9CYAN</name>